<dbReference type="PANTHER" id="PTHR23084">
    <property type="entry name" value="PHOSPHATIDYLINOSITOL-4-PHOSPHATE 5-KINASE RELATED"/>
    <property type="match status" value="1"/>
</dbReference>
<evidence type="ECO:0000256" key="2">
    <source>
        <dbReference type="ARBA" id="ARBA00023002"/>
    </source>
</evidence>
<protein>
    <recommendedName>
        <fullName evidence="4">Ferric reductase NAD binding domain-containing protein</fullName>
    </recommendedName>
</protein>
<dbReference type="PANTHER" id="PTHR23084:SF263">
    <property type="entry name" value="MORN REPEAT-CONTAINING PROTEIN 1"/>
    <property type="match status" value="1"/>
</dbReference>
<dbReference type="AlphaFoldDB" id="A0A6A3LXR3"/>
<comment type="caution">
    <text evidence="5">The sequence shown here is derived from an EMBL/GenBank/DDBJ whole genome shotgun (WGS) entry which is preliminary data.</text>
</comment>
<dbReference type="Pfam" id="PF08030">
    <property type="entry name" value="NAD_binding_6"/>
    <property type="match status" value="1"/>
</dbReference>
<dbReference type="Pfam" id="PF02493">
    <property type="entry name" value="MORN"/>
    <property type="match status" value="5"/>
</dbReference>
<dbReference type="OrthoDB" id="270720at2759"/>
<sequence>MATRTGRLVVDPRTGKMVEEYKEDQMAVALFDSDCTKPEDYKFRFVLRSDFTVPKINLLFECNAALLKDPFGNVLWPKDWMTQVLPPKGADRWYYIIHERVEPMPQDDLQDPFYSGGALLVLAFVPVQCEPIDIRTWLLFGITQEFQPLLRLKPLVATARHKLKVLKEKLNALPVLDLAGNPKQQTETRKQLADAMNAQVKELTDEINELERRRKRMTRLIMTEPVTLTEVPRDAGLPSASIKDEVEMKTWAATFTSPRGRDLVSLALDKSDWNYVCLVQTRPQPRAFFEDDQTTSQMADPDDLLKEINMRTVRLRRLRHGEGELMAPTAAALSAGEDDAPLDPIDERFHFSSIGGVYSGAFRLGTKQGQGREYTNVGVYDGYFTGNTRGGNGKLVYGKGTTCEGTFDRPQRRYEYSDKLRGRAYECSLLNGDDYRDGVESGEGMHVTFPDGAVYEGEMRDGVISGLGRYVSSTGVIDEGVFVNGVLHGPACKRTFPDGSFVEGPFVEGQPHGRGHQRERHGDEYEGFFDGGARHGRGIARFDGGRSKHVGFWHEDAMDGRGDFYYRLHDGSSSVSANERAGDTGEDTDKWEFWYEGAFMQNETHSRHRHADLRQLSTQEHDAATRHLPFTTNGKSREKMPFLATVLPTQLDKLRRRKQLNTKRRIERERVYLQQRELANLTMYYTLLDDFYEQWTKRKREENQDAQLDGEELRRVQEERHALRAFEEQRARFRKERYNLSPRKKSLKRFEQHLERVTLTEQNRLEIHNFFSSVKSEAVIAPLQALQNFIHDTEGHDIISGLHTKQRTHFGRPDWSAELTRVAQNHRRMEPLEDGDGEREEIGVFFCGPKPLGNIIDEQCALLNQSTPNVEFAFHSENF</sequence>
<dbReference type="Gene3D" id="2.20.110.10">
    <property type="entry name" value="Histone H3 K4-specific methyltransferase SET7/9 N-terminal domain"/>
    <property type="match status" value="2"/>
</dbReference>
<gene>
    <name evidence="5" type="ORF">PR002_g11846</name>
</gene>
<dbReference type="Gene3D" id="3.40.50.80">
    <property type="entry name" value="Nucleotide-binding domain of ferredoxin-NADP reductase (FNR) module"/>
    <property type="match status" value="1"/>
</dbReference>
<dbReference type="InterPro" id="IPR039261">
    <property type="entry name" value="FNR_nucleotide-bd"/>
</dbReference>
<keyword evidence="1" id="KW-0677">Repeat</keyword>
<dbReference type="SUPFAM" id="SSF82185">
    <property type="entry name" value="Histone H3 K4-specific methyltransferase SET7/9 N-terminal domain"/>
    <property type="match status" value="2"/>
</dbReference>
<organism evidence="5 6">
    <name type="scientific">Phytophthora rubi</name>
    <dbReference type="NCBI Taxonomy" id="129364"/>
    <lineage>
        <taxon>Eukaryota</taxon>
        <taxon>Sar</taxon>
        <taxon>Stramenopiles</taxon>
        <taxon>Oomycota</taxon>
        <taxon>Peronosporomycetes</taxon>
        <taxon>Peronosporales</taxon>
        <taxon>Peronosporaceae</taxon>
        <taxon>Phytophthora</taxon>
    </lineage>
</organism>
<keyword evidence="2" id="KW-0560">Oxidoreductase</keyword>
<evidence type="ECO:0000313" key="6">
    <source>
        <dbReference type="Proteomes" id="UP000435112"/>
    </source>
</evidence>
<dbReference type="GO" id="GO:0016491">
    <property type="term" value="F:oxidoreductase activity"/>
    <property type="evidence" value="ECO:0007669"/>
    <property type="project" value="UniProtKB-KW"/>
</dbReference>
<accession>A0A6A3LXR3</accession>
<evidence type="ECO:0000259" key="4">
    <source>
        <dbReference type="Pfam" id="PF08030"/>
    </source>
</evidence>
<reference evidence="5 6" key="1">
    <citation type="submission" date="2018-09" db="EMBL/GenBank/DDBJ databases">
        <title>Genomic investigation of the strawberry pathogen Phytophthora fragariae indicates pathogenicity is determined by transcriptional variation in three key races.</title>
        <authorList>
            <person name="Adams T.M."/>
            <person name="Armitage A.D."/>
            <person name="Sobczyk M.K."/>
            <person name="Bates H.J."/>
            <person name="Dunwell J.M."/>
            <person name="Nellist C.F."/>
            <person name="Harrison R.J."/>
        </authorList>
    </citation>
    <scope>NUCLEOTIDE SEQUENCE [LARGE SCALE GENOMIC DNA]</scope>
    <source>
        <strain evidence="5 6">SCRP324</strain>
    </source>
</reference>
<feature type="domain" description="Ferric reductase NAD binding" evidence="4">
    <location>
        <begin position="745"/>
        <end position="860"/>
    </location>
</feature>
<feature type="coiled-coil region" evidence="3">
    <location>
        <begin position="193"/>
        <end position="220"/>
    </location>
</feature>
<evidence type="ECO:0000256" key="3">
    <source>
        <dbReference type="SAM" id="Coils"/>
    </source>
</evidence>
<dbReference type="SMART" id="SM00698">
    <property type="entry name" value="MORN"/>
    <property type="match status" value="5"/>
</dbReference>
<keyword evidence="3" id="KW-0175">Coiled coil</keyword>
<proteinExistence type="predicted"/>
<evidence type="ECO:0000313" key="5">
    <source>
        <dbReference type="EMBL" id="KAE9022928.1"/>
    </source>
</evidence>
<dbReference type="Proteomes" id="UP000435112">
    <property type="component" value="Unassembled WGS sequence"/>
</dbReference>
<evidence type="ECO:0000256" key="1">
    <source>
        <dbReference type="ARBA" id="ARBA00022737"/>
    </source>
</evidence>
<dbReference type="InterPro" id="IPR013121">
    <property type="entry name" value="Fe_red_NAD-bd_6"/>
</dbReference>
<name>A0A6A3LXR3_9STRA</name>
<dbReference type="EMBL" id="QXFU01000724">
    <property type="protein sequence ID" value="KAE9022928.1"/>
    <property type="molecule type" value="Genomic_DNA"/>
</dbReference>
<dbReference type="InterPro" id="IPR003409">
    <property type="entry name" value="MORN"/>
</dbReference>